<dbReference type="GO" id="GO:0042274">
    <property type="term" value="P:ribosomal small subunit biogenesis"/>
    <property type="evidence" value="ECO:0007669"/>
    <property type="project" value="TreeGrafter"/>
</dbReference>
<comment type="function">
    <text evidence="7">One of the primary rRNA binding proteins, it binds directly to 16S rRNA where it nucleates assembly of the body of the 30S subunit.</text>
</comment>
<keyword evidence="2 7" id="KW-0699">rRNA-binding</keyword>
<proteinExistence type="inferred from homology"/>
<accession>A0A2H0UIA9</accession>
<comment type="function">
    <text evidence="7">With S5 and S12 plays an important role in translational accuracy.</text>
</comment>
<dbReference type="EMBL" id="PFBH01000001">
    <property type="protein sequence ID" value="PIR85525.1"/>
    <property type="molecule type" value="Genomic_DNA"/>
</dbReference>
<evidence type="ECO:0000256" key="4">
    <source>
        <dbReference type="ARBA" id="ARBA00022980"/>
    </source>
</evidence>
<dbReference type="NCBIfam" id="NF003717">
    <property type="entry name" value="PRK05327.1"/>
    <property type="match status" value="1"/>
</dbReference>
<evidence type="ECO:0000256" key="6">
    <source>
        <dbReference type="ARBA" id="ARBA00035254"/>
    </source>
</evidence>
<dbReference type="AlphaFoldDB" id="A0A2H0UIA9"/>
<dbReference type="Proteomes" id="UP000229315">
    <property type="component" value="Unassembled WGS sequence"/>
</dbReference>
<feature type="domain" description="RNA-binding S4" evidence="9">
    <location>
        <begin position="91"/>
        <end position="153"/>
    </location>
</feature>
<protein>
    <recommendedName>
        <fullName evidence="6 7">Small ribosomal subunit protein uS4</fullName>
    </recommendedName>
</protein>
<evidence type="ECO:0000256" key="8">
    <source>
        <dbReference type="RuleBase" id="RU003699"/>
    </source>
</evidence>
<dbReference type="PROSITE" id="PS50889">
    <property type="entry name" value="S4"/>
    <property type="match status" value="1"/>
</dbReference>
<dbReference type="SUPFAM" id="SSF55174">
    <property type="entry name" value="Alpha-L RNA-binding motif"/>
    <property type="match status" value="1"/>
</dbReference>
<keyword evidence="4 7" id="KW-0689">Ribosomal protein</keyword>
<feature type="domain" description="Small ribosomal subunit protein uS4 N-terminal" evidence="10">
    <location>
        <begin position="1"/>
        <end position="90"/>
    </location>
</feature>
<dbReference type="SMART" id="SM00363">
    <property type="entry name" value="S4"/>
    <property type="match status" value="1"/>
</dbReference>
<dbReference type="SMART" id="SM01390">
    <property type="entry name" value="Ribosomal_S4"/>
    <property type="match status" value="1"/>
</dbReference>
<dbReference type="GO" id="GO:0006412">
    <property type="term" value="P:translation"/>
    <property type="evidence" value="ECO:0007669"/>
    <property type="project" value="UniProtKB-UniRule"/>
</dbReference>
<evidence type="ECO:0000259" key="9">
    <source>
        <dbReference type="SMART" id="SM00363"/>
    </source>
</evidence>
<dbReference type="Gene3D" id="3.10.290.10">
    <property type="entry name" value="RNA-binding S4 domain"/>
    <property type="match status" value="1"/>
</dbReference>
<evidence type="ECO:0000313" key="12">
    <source>
        <dbReference type="Proteomes" id="UP000229315"/>
    </source>
</evidence>
<dbReference type="InterPro" id="IPR022801">
    <property type="entry name" value="Ribosomal_uS4"/>
</dbReference>
<dbReference type="Gene3D" id="1.10.1050.10">
    <property type="entry name" value="Ribosomal Protein S4 Delta 41, Chain A, domain 1"/>
    <property type="match status" value="1"/>
</dbReference>
<comment type="caution">
    <text evidence="11">The sequence shown here is derived from an EMBL/GenBank/DDBJ whole genome shotgun (WGS) entry which is preliminary data.</text>
</comment>
<evidence type="ECO:0000259" key="10">
    <source>
        <dbReference type="SMART" id="SM01390"/>
    </source>
</evidence>
<dbReference type="InterPro" id="IPR018079">
    <property type="entry name" value="Ribosomal_uS4_CS"/>
</dbReference>
<evidence type="ECO:0000313" key="11">
    <source>
        <dbReference type="EMBL" id="PIR85525.1"/>
    </source>
</evidence>
<dbReference type="PANTHER" id="PTHR11831:SF4">
    <property type="entry name" value="SMALL RIBOSOMAL SUBUNIT PROTEIN US4M"/>
    <property type="match status" value="1"/>
</dbReference>
<dbReference type="InterPro" id="IPR001912">
    <property type="entry name" value="Ribosomal_uS4_N"/>
</dbReference>
<dbReference type="InterPro" id="IPR005709">
    <property type="entry name" value="Ribosomal_uS4_bac-type"/>
</dbReference>
<dbReference type="NCBIfam" id="TIGR01017">
    <property type="entry name" value="rpsD_bact"/>
    <property type="match status" value="1"/>
</dbReference>
<dbReference type="HAMAP" id="MF_01306_B">
    <property type="entry name" value="Ribosomal_uS4_B"/>
    <property type="match status" value="1"/>
</dbReference>
<dbReference type="FunFam" id="3.10.290.10:FF:000001">
    <property type="entry name" value="30S ribosomal protein S4"/>
    <property type="match status" value="1"/>
</dbReference>
<evidence type="ECO:0000256" key="7">
    <source>
        <dbReference type="HAMAP-Rule" id="MF_01306"/>
    </source>
</evidence>
<dbReference type="Pfam" id="PF00163">
    <property type="entry name" value="Ribosomal_S4"/>
    <property type="match status" value="1"/>
</dbReference>
<keyword evidence="3 7" id="KW-0694">RNA-binding</keyword>
<gene>
    <name evidence="7" type="primary">rpsD</name>
    <name evidence="11" type="ORF">COU15_00310</name>
</gene>
<dbReference type="PANTHER" id="PTHR11831">
    <property type="entry name" value="30S 40S RIBOSOMAL PROTEIN"/>
    <property type="match status" value="1"/>
</dbReference>
<sequence length="201" mass="23277">MKIGPKYKICKRLGSPIFEKCQTQQFQVSQARSAKSKKRRRGGSEYLRQLLEKQKLRLTYGLSEKQFRKYVTEALLNHTNPTETLFQLLESRLDSVIYRMGLSSTRRAARQIVSHGHICVNGRRITIPSYQVKTTDTIQIREGSRTTTLFANTNEKLADYRFPRWVTFDPGAFEGKMKETPVFADQDGMADMGAVFEYYTR</sequence>
<dbReference type="InterPro" id="IPR036986">
    <property type="entry name" value="S4_RNA-bd_sf"/>
</dbReference>
<dbReference type="CDD" id="cd00165">
    <property type="entry name" value="S4"/>
    <property type="match status" value="1"/>
</dbReference>
<dbReference type="GO" id="GO:0003735">
    <property type="term" value="F:structural constituent of ribosome"/>
    <property type="evidence" value="ECO:0007669"/>
    <property type="project" value="InterPro"/>
</dbReference>
<dbReference type="Pfam" id="PF01479">
    <property type="entry name" value="S4"/>
    <property type="match status" value="1"/>
</dbReference>
<name>A0A2H0UIA9_9BACT</name>
<dbReference type="PROSITE" id="PS00632">
    <property type="entry name" value="RIBOSOMAL_S4"/>
    <property type="match status" value="1"/>
</dbReference>
<keyword evidence="5 7" id="KW-0687">Ribonucleoprotein</keyword>
<evidence type="ECO:0000256" key="1">
    <source>
        <dbReference type="ARBA" id="ARBA00007465"/>
    </source>
</evidence>
<dbReference type="InterPro" id="IPR002942">
    <property type="entry name" value="S4_RNA-bd"/>
</dbReference>
<organism evidence="11 12">
    <name type="scientific">Candidatus Kaiserbacteria bacterium CG10_big_fil_rev_8_21_14_0_10_45_20</name>
    <dbReference type="NCBI Taxonomy" id="1974607"/>
    <lineage>
        <taxon>Bacteria</taxon>
        <taxon>Candidatus Kaiseribacteriota</taxon>
    </lineage>
</organism>
<comment type="similarity">
    <text evidence="1 7 8">Belongs to the universal ribosomal protein uS4 family.</text>
</comment>
<evidence type="ECO:0000256" key="3">
    <source>
        <dbReference type="ARBA" id="ARBA00022884"/>
    </source>
</evidence>
<evidence type="ECO:0000256" key="2">
    <source>
        <dbReference type="ARBA" id="ARBA00022730"/>
    </source>
</evidence>
<dbReference type="GO" id="GO:0019843">
    <property type="term" value="F:rRNA binding"/>
    <property type="evidence" value="ECO:0007669"/>
    <property type="project" value="UniProtKB-UniRule"/>
</dbReference>
<comment type="subunit">
    <text evidence="7">Part of the 30S ribosomal subunit. Contacts protein S5. The interaction surface between S4 and S5 is involved in control of translational fidelity.</text>
</comment>
<reference evidence="12" key="1">
    <citation type="submission" date="2017-09" db="EMBL/GenBank/DDBJ databases">
        <title>Depth-based differentiation of microbial function through sediment-hosted aquifers and enrichment of novel symbionts in the deep terrestrial subsurface.</title>
        <authorList>
            <person name="Probst A.J."/>
            <person name="Ladd B."/>
            <person name="Jarett J.K."/>
            <person name="Geller-Mcgrath D.E."/>
            <person name="Sieber C.M.K."/>
            <person name="Emerson J.B."/>
            <person name="Anantharaman K."/>
            <person name="Thomas B.C."/>
            <person name="Malmstrom R."/>
            <person name="Stieglmeier M."/>
            <person name="Klingl A."/>
            <person name="Woyke T."/>
            <person name="Ryan C.M."/>
            <person name="Banfield J.F."/>
        </authorList>
    </citation>
    <scope>NUCLEOTIDE SEQUENCE [LARGE SCALE GENOMIC DNA]</scope>
</reference>
<dbReference type="GO" id="GO:0015935">
    <property type="term" value="C:small ribosomal subunit"/>
    <property type="evidence" value="ECO:0007669"/>
    <property type="project" value="InterPro"/>
</dbReference>
<evidence type="ECO:0000256" key="5">
    <source>
        <dbReference type="ARBA" id="ARBA00023274"/>
    </source>
</evidence>